<dbReference type="RefSeq" id="WP_158398816.1">
    <property type="nucleotide sequence ID" value="NZ_CABHMY010000100.1"/>
</dbReference>
<name>A0A564TMT5_9FIRM</name>
<reference evidence="2 3" key="1">
    <citation type="submission" date="2019-07" db="EMBL/GenBank/DDBJ databases">
        <authorList>
            <person name="Hibberd C M."/>
            <person name="Gehrig L. J."/>
            <person name="Chang H.-W."/>
            <person name="Venkatesh S."/>
        </authorList>
    </citation>
    <scope>NUCLEOTIDE SEQUENCE [LARGE SCALE GENOMIC DNA]</scope>
    <source>
        <strain evidence="2">Faecalibacterium_prausnitzii_JG_BgPS064</strain>
    </source>
</reference>
<dbReference type="Proteomes" id="UP000406184">
    <property type="component" value="Unassembled WGS sequence"/>
</dbReference>
<evidence type="ECO:0008006" key="4">
    <source>
        <dbReference type="Google" id="ProtNLM"/>
    </source>
</evidence>
<dbReference type="PROSITE" id="PS51257">
    <property type="entry name" value="PROKAR_LIPOPROTEIN"/>
    <property type="match status" value="1"/>
</dbReference>
<feature type="chain" id="PRO_5038874880" description="Lipoprotein" evidence="1">
    <location>
        <begin position="22"/>
        <end position="173"/>
    </location>
</feature>
<sequence length="173" mass="18488">MKTMKKILALALAGVMALALLTGCGTGSSASHKSIAKAMADYANGHWGKTTITCTSSAELDALLQMWAADPRFETAVKVVYTDDSASLPTIRSYFSSNPALSNKVVCLYCGKYDKDAGKQAINLNAHYAYINTSNIDLAGERQIGLITTSFTDTNGKKVKVRFAVVVSEIPKP</sequence>
<keyword evidence="3" id="KW-1185">Reference proteome</keyword>
<gene>
    <name evidence="2" type="ORF">FPPS064S07_00520</name>
</gene>
<dbReference type="EMBL" id="CABHMY010000100">
    <property type="protein sequence ID" value="VUX08505.1"/>
    <property type="molecule type" value="Genomic_DNA"/>
</dbReference>
<organism evidence="2 3">
    <name type="scientific">Faecalibacterium prausnitzii</name>
    <dbReference type="NCBI Taxonomy" id="853"/>
    <lineage>
        <taxon>Bacteria</taxon>
        <taxon>Bacillati</taxon>
        <taxon>Bacillota</taxon>
        <taxon>Clostridia</taxon>
        <taxon>Eubacteriales</taxon>
        <taxon>Oscillospiraceae</taxon>
        <taxon>Faecalibacterium</taxon>
    </lineage>
</organism>
<keyword evidence="1" id="KW-0732">Signal</keyword>
<evidence type="ECO:0000256" key="1">
    <source>
        <dbReference type="SAM" id="SignalP"/>
    </source>
</evidence>
<dbReference type="AlphaFoldDB" id="A0A564TMT5"/>
<accession>A0A564TMT5</accession>
<evidence type="ECO:0000313" key="2">
    <source>
        <dbReference type="EMBL" id="VUX08505.1"/>
    </source>
</evidence>
<protein>
    <recommendedName>
        <fullName evidence="4">Lipoprotein</fullName>
    </recommendedName>
</protein>
<evidence type="ECO:0000313" key="3">
    <source>
        <dbReference type="Proteomes" id="UP000406184"/>
    </source>
</evidence>
<feature type="signal peptide" evidence="1">
    <location>
        <begin position="1"/>
        <end position="21"/>
    </location>
</feature>
<proteinExistence type="predicted"/>